<dbReference type="EMBL" id="NSLJ01000009">
    <property type="protein sequence ID" value="PDP44226.1"/>
    <property type="molecule type" value="Genomic_DNA"/>
</dbReference>
<dbReference type="RefSeq" id="WP_097531080.1">
    <property type="nucleotide sequence ID" value="NZ_NSLJ01000009.1"/>
</dbReference>
<proteinExistence type="predicted"/>
<name>A0A2A6E9N7_TANFO</name>
<evidence type="ECO:0000313" key="2">
    <source>
        <dbReference type="Proteomes" id="UP000219259"/>
    </source>
</evidence>
<evidence type="ECO:0000313" key="1">
    <source>
        <dbReference type="EMBL" id="PDP44226.1"/>
    </source>
</evidence>
<dbReference type="PROSITE" id="PS51257">
    <property type="entry name" value="PROKAR_LIPOPROTEIN"/>
    <property type="match status" value="1"/>
</dbReference>
<sequence length="137" mass="15307">MKQKIILWIGALLLLTGGAGCEKESNIIKNFPSKPCAELPKEHTIFVQKISHVKGIVEKDPNISFGGNHFYVKVKSMDLSDKSRTFVYPEVLKIYPACIILTEQNIGHHINLSGSLYYTIGHSGVLNMIAYVYVLKT</sequence>
<protein>
    <recommendedName>
        <fullName evidence="3">Lipoprotein</fullName>
    </recommendedName>
</protein>
<evidence type="ECO:0008006" key="3">
    <source>
        <dbReference type="Google" id="ProtNLM"/>
    </source>
</evidence>
<comment type="caution">
    <text evidence="1">The sequence shown here is derived from an EMBL/GenBank/DDBJ whole genome shotgun (WGS) entry which is preliminary data.</text>
</comment>
<reference evidence="1 2" key="1">
    <citation type="submission" date="2017-09" db="EMBL/GenBank/DDBJ databases">
        <title>Phase variable restriction modification systems are present in the genome sequences of periodontal pathogens Prevotella intermedia, Tannerella forsythia and Porphyromonas gingivalis.</title>
        <authorList>
            <person name="Haigh R.D."/>
            <person name="Crawford L."/>
            <person name="Ralph J."/>
            <person name="Wanford J."/>
            <person name="Vartoukian S.R."/>
            <person name="Hijazib K."/>
            <person name="Wade W."/>
            <person name="Oggioni M.R."/>
        </authorList>
    </citation>
    <scope>NUCLEOTIDE SEQUENCE [LARGE SCALE GENOMIC DNA]</scope>
    <source>
        <strain evidence="1 2">WW11663</strain>
    </source>
</reference>
<accession>A0A2A6E9N7</accession>
<organism evidence="1 2">
    <name type="scientific">Tannerella forsythia</name>
    <name type="common">Bacteroides forsythus</name>
    <dbReference type="NCBI Taxonomy" id="28112"/>
    <lineage>
        <taxon>Bacteria</taxon>
        <taxon>Pseudomonadati</taxon>
        <taxon>Bacteroidota</taxon>
        <taxon>Bacteroidia</taxon>
        <taxon>Bacteroidales</taxon>
        <taxon>Tannerellaceae</taxon>
        <taxon>Tannerella</taxon>
    </lineage>
</organism>
<gene>
    <name evidence="1" type="ORF">CLI86_05100</name>
</gene>
<dbReference type="AlphaFoldDB" id="A0A2A6E9N7"/>
<dbReference type="Proteomes" id="UP000219259">
    <property type="component" value="Unassembled WGS sequence"/>
</dbReference>